<dbReference type="InterPro" id="IPR002156">
    <property type="entry name" value="RNaseH_domain"/>
</dbReference>
<dbReference type="GO" id="GO:0003676">
    <property type="term" value="F:nucleic acid binding"/>
    <property type="evidence" value="ECO:0007669"/>
    <property type="project" value="InterPro"/>
</dbReference>
<dbReference type="InterPro" id="IPR044730">
    <property type="entry name" value="RNase_H-like_dom_plant"/>
</dbReference>
<dbReference type="InterPro" id="IPR036397">
    <property type="entry name" value="RNaseH_sf"/>
</dbReference>
<dbReference type="PANTHER" id="PTHR47723">
    <property type="entry name" value="OS05G0353850 PROTEIN"/>
    <property type="match status" value="1"/>
</dbReference>
<dbReference type="Gene3D" id="3.30.420.10">
    <property type="entry name" value="Ribonuclease H-like superfamily/Ribonuclease H"/>
    <property type="match status" value="1"/>
</dbReference>
<reference evidence="3" key="1">
    <citation type="submission" date="2013-09" db="EMBL/GenBank/DDBJ databases">
        <title>Corchorus olitorius genome sequencing.</title>
        <authorList>
            <person name="Alam M."/>
            <person name="Haque M.S."/>
            <person name="Islam M.S."/>
            <person name="Emdad E.M."/>
            <person name="Islam M.M."/>
            <person name="Ahmed B."/>
            <person name="Halim A."/>
            <person name="Hossen Q.M.M."/>
            <person name="Hossain M.Z."/>
            <person name="Ahmed R."/>
            <person name="Khan M.M."/>
            <person name="Islam R."/>
            <person name="Rashid M.M."/>
            <person name="Khan S.A."/>
            <person name="Rahman M.S."/>
            <person name="Alam M."/>
            <person name="Yahiya A.S."/>
            <person name="Khan M.S."/>
            <person name="Azam M.S."/>
            <person name="Haque T."/>
            <person name="Lashkar M.Z.H."/>
            <person name="Akhand A.I."/>
            <person name="Morshed G."/>
            <person name="Roy S."/>
            <person name="Uddin K.S."/>
            <person name="Rabeya T."/>
            <person name="Hossain A.S."/>
            <person name="Chowdhury A."/>
            <person name="Snigdha A.R."/>
            <person name="Mortoza M.S."/>
            <person name="Matin S.A."/>
            <person name="Hoque S.M.E."/>
            <person name="Islam M.K."/>
            <person name="Roy D.K."/>
            <person name="Haider R."/>
            <person name="Moosa M.M."/>
            <person name="Elias S.M."/>
            <person name="Hasan A.M."/>
            <person name="Jahan S."/>
            <person name="Shafiuddin M."/>
            <person name="Mahmood N."/>
            <person name="Shommy N.S."/>
        </authorList>
    </citation>
    <scope>NUCLEOTIDE SEQUENCE [LARGE SCALE GENOMIC DNA]</scope>
    <source>
        <strain evidence="3">cv. O-4</strain>
    </source>
</reference>
<protein>
    <recommendedName>
        <fullName evidence="1">RNase H type-1 domain-containing protein</fullName>
    </recommendedName>
</protein>
<organism evidence="2 3">
    <name type="scientific">Corchorus olitorius</name>
    <dbReference type="NCBI Taxonomy" id="93759"/>
    <lineage>
        <taxon>Eukaryota</taxon>
        <taxon>Viridiplantae</taxon>
        <taxon>Streptophyta</taxon>
        <taxon>Embryophyta</taxon>
        <taxon>Tracheophyta</taxon>
        <taxon>Spermatophyta</taxon>
        <taxon>Magnoliopsida</taxon>
        <taxon>eudicotyledons</taxon>
        <taxon>Gunneridae</taxon>
        <taxon>Pentapetalae</taxon>
        <taxon>rosids</taxon>
        <taxon>malvids</taxon>
        <taxon>Malvales</taxon>
        <taxon>Malvaceae</taxon>
        <taxon>Grewioideae</taxon>
        <taxon>Apeibeae</taxon>
        <taxon>Corchorus</taxon>
    </lineage>
</organism>
<dbReference type="CDD" id="cd06222">
    <property type="entry name" value="RNase_H_like"/>
    <property type="match status" value="1"/>
</dbReference>
<dbReference type="InterPro" id="IPR012337">
    <property type="entry name" value="RNaseH-like_sf"/>
</dbReference>
<dbReference type="STRING" id="93759.A0A1R3JDR9"/>
<dbReference type="Proteomes" id="UP000187203">
    <property type="component" value="Unassembled WGS sequence"/>
</dbReference>
<evidence type="ECO:0000259" key="1">
    <source>
        <dbReference type="Pfam" id="PF13456"/>
    </source>
</evidence>
<dbReference type="InterPro" id="IPR053151">
    <property type="entry name" value="RNase_H-like"/>
</dbReference>
<dbReference type="PANTHER" id="PTHR47723:SF19">
    <property type="entry name" value="POLYNUCLEOTIDYL TRANSFERASE, RIBONUCLEASE H-LIKE SUPERFAMILY PROTEIN"/>
    <property type="match status" value="1"/>
</dbReference>
<sequence length="169" mass="18667">MKNVNIEYWKKLETGSSKINCDGAFEENSGAAAIKIIMRDEHGSIIDGVAKEVSVLFGVESEALAVKEAVSLAVRRSLDSVTIETDSAIVQQSIGNYPKENVRDWRIVPIIQDIKASLNSFTAPNLRWVSRKANIAANWVAVNTRKKKLMPLILKNCLGIVHSLSNNFN</sequence>
<accession>A0A1R3JDR9</accession>
<keyword evidence="3" id="KW-1185">Reference proteome</keyword>
<dbReference type="Pfam" id="PF13456">
    <property type="entry name" value="RVT_3"/>
    <property type="match status" value="1"/>
</dbReference>
<comment type="caution">
    <text evidence="2">The sequence shown here is derived from an EMBL/GenBank/DDBJ whole genome shotgun (WGS) entry which is preliminary data.</text>
</comment>
<dbReference type="AlphaFoldDB" id="A0A1R3JDR9"/>
<dbReference type="GO" id="GO:0004523">
    <property type="term" value="F:RNA-DNA hybrid ribonuclease activity"/>
    <property type="evidence" value="ECO:0007669"/>
    <property type="project" value="InterPro"/>
</dbReference>
<evidence type="ECO:0000313" key="3">
    <source>
        <dbReference type="Proteomes" id="UP000187203"/>
    </source>
</evidence>
<evidence type="ECO:0000313" key="2">
    <source>
        <dbReference type="EMBL" id="OMO92966.1"/>
    </source>
</evidence>
<dbReference type="EMBL" id="AWUE01016310">
    <property type="protein sequence ID" value="OMO92966.1"/>
    <property type="molecule type" value="Genomic_DNA"/>
</dbReference>
<feature type="domain" description="RNase H type-1" evidence="1">
    <location>
        <begin position="20"/>
        <end position="141"/>
    </location>
</feature>
<name>A0A1R3JDR9_9ROSI</name>
<dbReference type="SUPFAM" id="SSF53098">
    <property type="entry name" value="Ribonuclease H-like"/>
    <property type="match status" value="1"/>
</dbReference>
<dbReference type="OrthoDB" id="1166560at2759"/>
<gene>
    <name evidence="2" type="ORF">COLO4_17181</name>
</gene>
<proteinExistence type="predicted"/>